<dbReference type="EC" id="5.4.99.5" evidence="1"/>
<dbReference type="GO" id="GO:0016835">
    <property type="term" value="F:carbon-oxygen lyase activity"/>
    <property type="evidence" value="ECO:0007669"/>
    <property type="project" value="InterPro"/>
</dbReference>
<keyword evidence="6" id="KW-1185">Reference proteome</keyword>
<feature type="domain" description="Chorismate mutase" evidence="4">
    <location>
        <begin position="7"/>
        <end position="97"/>
    </location>
</feature>
<evidence type="ECO:0000256" key="3">
    <source>
        <dbReference type="PIRSR" id="PIRSR029775-1"/>
    </source>
</evidence>
<dbReference type="GO" id="GO:0046417">
    <property type="term" value="P:chorismate metabolic process"/>
    <property type="evidence" value="ECO:0007669"/>
    <property type="project" value="InterPro"/>
</dbReference>
<reference evidence="5 6" key="1">
    <citation type="submission" date="2014-11" db="EMBL/GenBank/DDBJ databases">
        <title>Whole genome shotgun sequence of Sphingomonas parapaucimobilis NBRC 15100.</title>
        <authorList>
            <person name="Katano-Makiyama Y."/>
            <person name="Hosoyama A."/>
            <person name="Hashimoto M."/>
            <person name="Hosoyama Y."/>
            <person name="Noguchi M."/>
            <person name="Numata M."/>
            <person name="Tsuchikane K."/>
            <person name="Hirakata S."/>
            <person name="Uohara A."/>
            <person name="Shimodaira J."/>
            <person name="Ohji S."/>
            <person name="Ichikawa N."/>
            <person name="Kimura A."/>
            <person name="Yamazoe A."/>
            <person name="Fujita N."/>
        </authorList>
    </citation>
    <scope>NUCLEOTIDE SEQUENCE [LARGE SCALE GENOMIC DNA]</scope>
    <source>
        <strain evidence="5 6">NBRC 15100</strain>
    </source>
</reference>
<dbReference type="InterPro" id="IPR008241">
    <property type="entry name" value="Isochorismate_pyruvate-lyase"/>
</dbReference>
<dbReference type="OrthoDB" id="514491at2"/>
<dbReference type="InterPro" id="IPR051331">
    <property type="entry name" value="Chorismate_mutase-related"/>
</dbReference>
<accession>A0A0A1WAH2</accession>
<dbReference type="SMART" id="SM00830">
    <property type="entry name" value="CM_2"/>
    <property type="match status" value="1"/>
</dbReference>
<dbReference type="SUPFAM" id="SSF48600">
    <property type="entry name" value="Chorismate mutase II"/>
    <property type="match status" value="1"/>
</dbReference>
<dbReference type="PIRSF" id="PIRSF029775">
    <property type="entry name" value="Isochor_pyr_lyas"/>
    <property type="match status" value="1"/>
</dbReference>
<keyword evidence="2" id="KW-0413">Isomerase</keyword>
<gene>
    <name evidence="5" type="ORF">SP5_087_00510</name>
</gene>
<dbReference type="Proteomes" id="UP000032305">
    <property type="component" value="Unassembled WGS sequence"/>
</dbReference>
<dbReference type="InterPro" id="IPR002701">
    <property type="entry name" value="CM_II_prokaryot"/>
</dbReference>
<dbReference type="PANTHER" id="PTHR38041:SF1">
    <property type="entry name" value="CHORISMATE MUTASE"/>
    <property type="match status" value="1"/>
</dbReference>
<organism evidence="5 6">
    <name type="scientific">Sphingomonas parapaucimobilis NBRC 15100</name>
    <dbReference type="NCBI Taxonomy" id="1219049"/>
    <lineage>
        <taxon>Bacteria</taxon>
        <taxon>Pseudomonadati</taxon>
        <taxon>Pseudomonadota</taxon>
        <taxon>Alphaproteobacteria</taxon>
        <taxon>Sphingomonadales</taxon>
        <taxon>Sphingomonadaceae</taxon>
        <taxon>Sphingomonas</taxon>
    </lineage>
</organism>
<dbReference type="Gene3D" id="1.20.59.10">
    <property type="entry name" value="Chorismate mutase"/>
    <property type="match status" value="1"/>
</dbReference>
<dbReference type="GO" id="GO:0004106">
    <property type="term" value="F:chorismate mutase activity"/>
    <property type="evidence" value="ECO:0007669"/>
    <property type="project" value="UniProtKB-EC"/>
</dbReference>
<evidence type="ECO:0000313" key="5">
    <source>
        <dbReference type="EMBL" id="GAM02465.1"/>
    </source>
</evidence>
<feature type="binding site" evidence="3">
    <location>
        <position position="93"/>
    </location>
    <ligand>
        <name>substrate</name>
    </ligand>
</feature>
<comment type="caution">
    <text evidence="5">The sequence shown here is derived from an EMBL/GenBank/DDBJ whole genome shotgun (WGS) entry which is preliminary data.</text>
</comment>
<dbReference type="PROSITE" id="PS51168">
    <property type="entry name" value="CHORISMATE_MUT_2"/>
    <property type="match status" value="1"/>
</dbReference>
<dbReference type="eggNOG" id="COG1605">
    <property type="taxonomic scope" value="Bacteria"/>
</dbReference>
<proteinExistence type="predicted"/>
<dbReference type="Pfam" id="PF01817">
    <property type="entry name" value="CM_2"/>
    <property type="match status" value="1"/>
</dbReference>
<dbReference type="InterPro" id="IPR036263">
    <property type="entry name" value="Chorismate_II_sf"/>
</dbReference>
<protein>
    <recommendedName>
        <fullName evidence="1">chorismate mutase</fullName>
        <ecNumber evidence="1">5.4.99.5</ecNumber>
    </recommendedName>
</protein>
<dbReference type="EMBL" id="BBPI01000087">
    <property type="protein sequence ID" value="GAM02465.1"/>
    <property type="molecule type" value="Genomic_DNA"/>
</dbReference>
<sequence>MTQILAGPDCTTMAEVRAGVDQLDRELVALLARRFAYMDAAARIKPTRDRVRDEDRKTQVIDQARAEARRLGIPEAVVADLWEVLVEGSIAYELATFDRTRG</sequence>
<feature type="binding site" evidence="3">
    <location>
        <position position="17"/>
    </location>
    <ligand>
        <name>substrate</name>
    </ligand>
</feature>
<dbReference type="InterPro" id="IPR036979">
    <property type="entry name" value="CM_dom_sf"/>
</dbReference>
<dbReference type="AlphaFoldDB" id="A0A0A1WAH2"/>
<dbReference type="GO" id="GO:0009697">
    <property type="term" value="P:salicylic acid biosynthetic process"/>
    <property type="evidence" value="ECO:0007669"/>
    <property type="project" value="InterPro"/>
</dbReference>
<name>A0A0A1WAH2_9SPHN</name>
<dbReference type="RefSeq" id="WP_042490489.1">
    <property type="nucleotide sequence ID" value="NZ_BBPI01000087.1"/>
</dbReference>
<evidence type="ECO:0000259" key="4">
    <source>
        <dbReference type="PROSITE" id="PS51168"/>
    </source>
</evidence>
<evidence type="ECO:0000313" key="6">
    <source>
        <dbReference type="Proteomes" id="UP000032305"/>
    </source>
</evidence>
<evidence type="ECO:0000256" key="2">
    <source>
        <dbReference type="ARBA" id="ARBA00023235"/>
    </source>
</evidence>
<evidence type="ECO:0000256" key="1">
    <source>
        <dbReference type="ARBA" id="ARBA00012404"/>
    </source>
</evidence>
<dbReference type="PANTHER" id="PTHR38041">
    <property type="entry name" value="CHORISMATE MUTASE"/>
    <property type="match status" value="1"/>
</dbReference>
<feature type="binding site" evidence="3">
    <location>
        <position position="34"/>
    </location>
    <ligand>
        <name>substrate</name>
    </ligand>
</feature>
<feature type="binding site" evidence="3">
    <location>
        <position position="45"/>
    </location>
    <ligand>
        <name>substrate</name>
    </ligand>
</feature>